<dbReference type="Proteomes" id="UP001059380">
    <property type="component" value="Chromosome"/>
</dbReference>
<evidence type="ECO:0000313" key="2">
    <source>
        <dbReference type="Proteomes" id="UP001059380"/>
    </source>
</evidence>
<name>A0A9J7BRN1_9BACT</name>
<dbReference type="SUPFAM" id="SSF52833">
    <property type="entry name" value="Thioredoxin-like"/>
    <property type="match status" value="1"/>
</dbReference>
<dbReference type="PANTHER" id="PTHR36057">
    <property type="match status" value="1"/>
</dbReference>
<accession>A0A9J7BRN1</accession>
<protein>
    <submittedName>
        <fullName evidence="1">DUF1223 domain-containing protein</fullName>
    </submittedName>
</protein>
<dbReference type="EMBL" id="CP093313">
    <property type="protein sequence ID" value="UWZ85320.1"/>
    <property type="molecule type" value="Genomic_DNA"/>
</dbReference>
<dbReference type="PANTHER" id="PTHR36057:SF1">
    <property type="entry name" value="LIPOPROTEIN LIPID ATTACHMENT SITE-LIKE PROTEIN, PUTATIVE (DUF1223)-RELATED"/>
    <property type="match status" value="1"/>
</dbReference>
<dbReference type="Pfam" id="PF06764">
    <property type="entry name" value="DUF1223"/>
    <property type="match status" value="1"/>
</dbReference>
<dbReference type="KEGG" id="orp:MOP44_05120"/>
<reference evidence="1" key="1">
    <citation type="submission" date="2021-04" db="EMBL/GenBank/DDBJ databases">
        <title>Phylogenetic analysis of Acidobacteriaceae.</title>
        <authorList>
            <person name="Qiu L."/>
            <person name="Zhang Q."/>
        </authorList>
    </citation>
    <scope>NUCLEOTIDE SEQUENCE</scope>
    <source>
        <strain evidence="1">DSM 25168</strain>
    </source>
</reference>
<gene>
    <name evidence="1" type="ORF">MOP44_05120</name>
</gene>
<organism evidence="1 2">
    <name type="scientific">Occallatibacter riparius</name>
    <dbReference type="NCBI Taxonomy" id="1002689"/>
    <lineage>
        <taxon>Bacteria</taxon>
        <taxon>Pseudomonadati</taxon>
        <taxon>Acidobacteriota</taxon>
        <taxon>Terriglobia</taxon>
        <taxon>Terriglobales</taxon>
        <taxon>Acidobacteriaceae</taxon>
        <taxon>Occallatibacter</taxon>
    </lineage>
</organism>
<proteinExistence type="predicted"/>
<dbReference type="InterPro" id="IPR036249">
    <property type="entry name" value="Thioredoxin-like_sf"/>
</dbReference>
<evidence type="ECO:0000313" key="1">
    <source>
        <dbReference type="EMBL" id="UWZ85320.1"/>
    </source>
</evidence>
<dbReference type="AlphaFoldDB" id="A0A9J7BRN1"/>
<dbReference type="InterPro" id="IPR010634">
    <property type="entry name" value="DUF1223"/>
</dbReference>
<sequence length="208" mass="22778">MRKLDQQQPVPNALLIVLSEHVDYWDHEGWKDPYSSSALTDRQAAYERALGLSTSYTPQLIVDGADEIHLTEPQQMEETLQREASRPKISVELEKVSIDPSSGLQAQVAADAGGRNSKGDVYVAVALNQVDSHVLHGENGGRHLVHTAVVVQLEKVGKLEKGQKFEKEVQLKLRPGIDPLNLRVIAFVQAPGPGKLLGAALWKGGRPE</sequence>
<keyword evidence="2" id="KW-1185">Reference proteome</keyword>